<dbReference type="AlphaFoldDB" id="A0A5A7SF10"/>
<keyword evidence="3" id="KW-1185">Reference proteome</keyword>
<proteinExistence type="predicted"/>
<organism evidence="2 3">
    <name type="scientific">Antrihabitans cavernicola</name>
    <dbReference type="NCBI Taxonomy" id="2495913"/>
    <lineage>
        <taxon>Bacteria</taxon>
        <taxon>Bacillati</taxon>
        <taxon>Actinomycetota</taxon>
        <taxon>Actinomycetes</taxon>
        <taxon>Mycobacteriales</taxon>
        <taxon>Nocardiaceae</taxon>
        <taxon>Antrihabitans</taxon>
    </lineage>
</organism>
<dbReference type="RefSeq" id="WP_149430070.1">
    <property type="nucleotide sequence ID" value="NZ_VLNY01000004.1"/>
</dbReference>
<dbReference type="EMBL" id="VLNY01000004">
    <property type="protein sequence ID" value="KAA0022811.1"/>
    <property type="molecule type" value="Genomic_DNA"/>
</dbReference>
<protein>
    <submittedName>
        <fullName evidence="2">ATP/GTP-binding protein</fullName>
    </submittedName>
</protein>
<evidence type="ECO:0000313" key="3">
    <source>
        <dbReference type="Proteomes" id="UP000322244"/>
    </source>
</evidence>
<gene>
    <name evidence="2" type="ORF">FOY51_09825</name>
</gene>
<dbReference type="OrthoDB" id="3381577at2"/>
<reference evidence="2 3" key="1">
    <citation type="submission" date="2019-07" db="EMBL/GenBank/DDBJ databases">
        <title>Rhodococcus cavernicolus sp. nov., isolated from a cave.</title>
        <authorList>
            <person name="Lee S.D."/>
        </authorList>
    </citation>
    <scope>NUCLEOTIDE SEQUENCE [LARGE SCALE GENOMIC DNA]</scope>
    <source>
        <strain evidence="2 3">C1-24</strain>
    </source>
</reference>
<comment type="caution">
    <text evidence="2">The sequence shown here is derived from an EMBL/GenBank/DDBJ whole genome shotgun (WGS) entry which is preliminary data.</text>
</comment>
<name>A0A5A7SF10_9NOCA</name>
<sequence>MPRRKPQRSRSQPTHRSAFGDATSRIDDGPAGERYQVRTVPGSRATKIYRCPGCDHEIRPGVAHLVAWPVDEIGGADERRHWHAGCWSGRETRGLTRRWS</sequence>
<evidence type="ECO:0000256" key="1">
    <source>
        <dbReference type="SAM" id="MobiDB-lite"/>
    </source>
</evidence>
<accession>A0A5A7SF10</accession>
<evidence type="ECO:0000313" key="2">
    <source>
        <dbReference type="EMBL" id="KAA0022811.1"/>
    </source>
</evidence>
<feature type="region of interest" description="Disordered" evidence="1">
    <location>
        <begin position="1"/>
        <end position="34"/>
    </location>
</feature>
<dbReference type="Proteomes" id="UP000322244">
    <property type="component" value="Unassembled WGS sequence"/>
</dbReference>